<name>A0A2T1HPW5_9HYPH</name>
<evidence type="ECO:0000313" key="3">
    <source>
        <dbReference type="EMBL" id="PSC03673.1"/>
    </source>
</evidence>
<gene>
    <name evidence="3" type="ORF">SLNSH_17980</name>
</gene>
<evidence type="ECO:0000256" key="1">
    <source>
        <dbReference type="SAM" id="Phobius"/>
    </source>
</evidence>
<keyword evidence="1" id="KW-0812">Transmembrane</keyword>
<dbReference type="InterPro" id="IPR000917">
    <property type="entry name" value="Sulfatase_N"/>
</dbReference>
<accession>A0A2T1HPW5</accession>
<dbReference type="EMBL" id="PVZS01000022">
    <property type="protein sequence ID" value="PSC03673.1"/>
    <property type="molecule type" value="Genomic_DNA"/>
</dbReference>
<feature type="transmembrane region" description="Helical" evidence="1">
    <location>
        <begin position="157"/>
        <end position="173"/>
    </location>
</feature>
<keyword evidence="1" id="KW-1133">Transmembrane helix</keyword>
<feature type="domain" description="Sulfatase N-terminal" evidence="2">
    <location>
        <begin position="375"/>
        <end position="533"/>
    </location>
</feature>
<comment type="caution">
    <text evidence="3">The sequence shown here is derived from an EMBL/GenBank/DDBJ whole genome shotgun (WGS) entry which is preliminary data.</text>
</comment>
<dbReference type="InterPro" id="IPR017850">
    <property type="entry name" value="Alkaline_phosphatase_core_sf"/>
</dbReference>
<reference evidence="4" key="1">
    <citation type="submission" date="2018-03" db="EMBL/GenBank/DDBJ databases">
        <authorList>
            <person name="Sun L."/>
            <person name="Liu H."/>
            <person name="Chen W."/>
            <person name="Huang K."/>
            <person name="Liu W."/>
            <person name="Gao X."/>
        </authorList>
    </citation>
    <scope>NUCLEOTIDE SEQUENCE [LARGE SCALE GENOMIC DNA]</scope>
    <source>
        <strain evidence="4">SH9</strain>
    </source>
</reference>
<organism evidence="3 4">
    <name type="scientific">Alsobacter soli</name>
    <dbReference type="NCBI Taxonomy" id="2109933"/>
    <lineage>
        <taxon>Bacteria</taxon>
        <taxon>Pseudomonadati</taxon>
        <taxon>Pseudomonadota</taxon>
        <taxon>Alphaproteobacteria</taxon>
        <taxon>Hyphomicrobiales</taxon>
        <taxon>Alsobacteraceae</taxon>
        <taxon>Alsobacter</taxon>
    </lineage>
</organism>
<feature type="transmembrane region" description="Helical" evidence="1">
    <location>
        <begin position="130"/>
        <end position="151"/>
    </location>
</feature>
<protein>
    <recommendedName>
        <fullName evidence="2">Sulfatase N-terminal domain-containing protein</fullName>
    </recommendedName>
</protein>
<feature type="transmembrane region" description="Helical" evidence="1">
    <location>
        <begin position="248"/>
        <end position="266"/>
    </location>
</feature>
<sequence>MSAHDLSGPLICADSGSSALFGEGGCAPPQPIPTTHNASPPGFPRGLLARWLIQFVRPRGKARGRLFHSGFSALTPTGRKYQSNCVAFVFRLLGPWRTFFRKSCAERGQMMNQGSNLRELGRKLANDKSLVLLAGVILPNALAVGAELFYVGLPPRTLAIVLYGCIAALSGRVRPALLVAAYIAVLAFDTISSIAAAFYIAQIDLVGYLHLGSNINIFASPLYTALAAGFLMLIAANVASIARLRTHAGRGALALLAIGTVITAGWDRIANASPHYDFGPSASAGVPFESAVQQSGFIKLASAQPTKGRHVLLVLVESLGVLVDPSLRDLVSAPLRDAELRERYDLTEGRTVFFGSTSYGEMRELCQTRESYKAVIEGDDPVCLPDLFDQQGYRTVSVHGFNHAFYDRTKWYPKIGFARSIFMENLQTPVRRWCGGPFVGPCDVDLATGIGERLATAKQPQFIYWLTLNTHVPVRVGQATPRFRCKEQGGAFHDIEVCSMAELWADLFQAVAKLAKEHPDLEVLMVGDHAPPLWRRSARAMFEPGLVPWFRLTPRRTEAEEDVMSGAVSSLLRPTR</sequence>
<evidence type="ECO:0000313" key="4">
    <source>
        <dbReference type="Proteomes" id="UP000239772"/>
    </source>
</evidence>
<evidence type="ECO:0000259" key="2">
    <source>
        <dbReference type="Pfam" id="PF00884"/>
    </source>
</evidence>
<feature type="transmembrane region" description="Helical" evidence="1">
    <location>
        <begin position="180"/>
        <end position="201"/>
    </location>
</feature>
<feature type="transmembrane region" description="Helical" evidence="1">
    <location>
        <begin position="221"/>
        <end position="241"/>
    </location>
</feature>
<keyword evidence="1" id="KW-0472">Membrane</keyword>
<dbReference type="AlphaFoldDB" id="A0A2T1HPW5"/>
<dbReference type="Pfam" id="PF00884">
    <property type="entry name" value="Sulfatase"/>
    <property type="match status" value="1"/>
</dbReference>
<keyword evidence="4" id="KW-1185">Reference proteome</keyword>
<proteinExistence type="predicted"/>
<dbReference type="SUPFAM" id="SSF53649">
    <property type="entry name" value="Alkaline phosphatase-like"/>
    <property type="match status" value="1"/>
</dbReference>
<dbReference type="Gene3D" id="3.40.720.10">
    <property type="entry name" value="Alkaline Phosphatase, subunit A"/>
    <property type="match status" value="1"/>
</dbReference>
<dbReference type="Proteomes" id="UP000239772">
    <property type="component" value="Unassembled WGS sequence"/>
</dbReference>